<evidence type="ECO:0000313" key="3">
    <source>
        <dbReference type="Proteomes" id="UP000623467"/>
    </source>
</evidence>
<comment type="caution">
    <text evidence="2">The sequence shown here is derived from an EMBL/GenBank/DDBJ whole genome shotgun (WGS) entry which is preliminary data.</text>
</comment>
<dbReference type="OrthoDB" id="2751465at2759"/>
<accession>A0A8H6ZI90</accession>
<dbReference type="EMBL" id="JACAZH010000001">
    <property type="protein sequence ID" value="KAF7376791.1"/>
    <property type="molecule type" value="Genomic_DNA"/>
</dbReference>
<keyword evidence="1" id="KW-0812">Transmembrane</keyword>
<dbReference type="AlphaFoldDB" id="A0A8H6ZI90"/>
<reference evidence="2" key="1">
    <citation type="submission" date="2020-05" db="EMBL/GenBank/DDBJ databases">
        <title>Mycena genomes resolve the evolution of fungal bioluminescence.</title>
        <authorList>
            <person name="Tsai I.J."/>
        </authorList>
    </citation>
    <scope>NUCLEOTIDE SEQUENCE</scope>
    <source>
        <strain evidence="2">160909Yilan</strain>
    </source>
</reference>
<organism evidence="2 3">
    <name type="scientific">Mycena sanguinolenta</name>
    <dbReference type="NCBI Taxonomy" id="230812"/>
    <lineage>
        <taxon>Eukaryota</taxon>
        <taxon>Fungi</taxon>
        <taxon>Dikarya</taxon>
        <taxon>Basidiomycota</taxon>
        <taxon>Agaricomycotina</taxon>
        <taxon>Agaricomycetes</taxon>
        <taxon>Agaricomycetidae</taxon>
        <taxon>Agaricales</taxon>
        <taxon>Marasmiineae</taxon>
        <taxon>Mycenaceae</taxon>
        <taxon>Mycena</taxon>
    </lineage>
</organism>
<evidence type="ECO:0000313" key="2">
    <source>
        <dbReference type="EMBL" id="KAF7376791.1"/>
    </source>
</evidence>
<feature type="transmembrane region" description="Helical" evidence="1">
    <location>
        <begin position="113"/>
        <end position="137"/>
    </location>
</feature>
<evidence type="ECO:0000256" key="1">
    <source>
        <dbReference type="SAM" id="Phobius"/>
    </source>
</evidence>
<sequence>MFIFISALYHRHLPLRRRFRYHRPRRNCFVIILPVLLCLANLGSSVWLMIALANLETGLSPTVWGNIVFKCLNLFLSLTLCTNIVCTTLISFRIISLHRQITHLSLNTAPPTYTVRAMSIIVESAAIYTLVLVGALVSNRANSFVNSVFFDCKTGIHSRSKQIGSFALCRHPPRSVSL</sequence>
<name>A0A8H6ZI90_9AGAR</name>
<keyword evidence="1" id="KW-0472">Membrane</keyword>
<gene>
    <name evidence="2" type="ORF">MSAN_00096400</name>
</gene>
<proteinExistence type="predicted"/>
<feature type="transmembrane region" description="Helical" evidence="1">
    <location>
        <begin position="72"/>
        <end position="92"/>
    </location>
</feature>
<keyword evidence="1" id="KW-1133">Transmembrane helix</keyword>
<keyword evidence="3" id="KW-1185">Reference proteome</keyword>
<protein>
    <submittedName>
        <fullName evidence="2">Uncharacterized protein</fullName>
    </submittedName>
</protein>
<feature type="transmembrane region" description="Helical" evidence="1">
    <location>
        <begin position="28"/>
        <end position="52"/>
    </location>
</feature>
<dbReference type="Proteomes" id="UP000623467">
    <property type="component" value="Unassembled WGS sequence"/>
</dbReference>